<feature type="chain" id="PRO_5040439196" description="FAD-binding PCMH-type domain-containing protein" evidence="6">
    <location>
        <begin position="19"/>
        <end position="530"/>
    </location>
</feature>
<keyword evidence="2" id="KW-0285">Flavoprotein</keyword>
<dbReference type="GO" id="GO:0016491">
    <property type="term" value="F:oxidoreductase activity"/>
    <property type="evidence" value="ECO:0007669"/>
    <property type="project" value="UniProtKB-KW"/>
</dbReference>
<keyword evidence="6" id="KW-0732">Signal</keyword>
<evidence type="ECO:0000256" key="1">
    <source>
        <dbReference type="ARBA" id="ARBA00005466"/>
    </source>
</evidence>
<dbReference type="SUPFAM" id="SSF56176">
    <property type="entry name" value="FAD-binding/transporter-associated domain-like"/>
    <property type="match status" value="1"/>
</dbReference>
<dbReference type="Pfam" id="PF01565">
    <property type="entry name" value="FAD_binding_4"/>
    <property type="match status" value="1"/>
</dbReference>
<evidence type="ECO:0000256" key="4">
    <source>
        <dbReference type="ARBA" id="ARBA00023002"/>
    </source>
</evidence>
<dbReference type="Proteomes" id="UP000772434">
    <property type="component" value="Unassembled WGS sequence"/>
</dbReference>
<dbReference type="GO" id="GO:0071949">
    <property type="term" value="F:FAD binding"/>
    <property type="evidence" value="ECO:0007669"/>
    <property type="project" value="InterPro"/>
</dbReference>
<feature type="compositionally biased region" description="Basic and acidic residues" evidence="5">
    <location>
        <begin position="510"/>
        <end position="530"/>
    </location>
</feature>
<proteinExistence type="inferred from homology"/>
<dbReference type="InterPro" id="IPR016166">
    <property type="entry name" value="FAD-bd_PCMH"/>
</dbReference>
<comment type="caution">
    <text evidence="8">The sequence shown here is derived from an EMBL/GenBank/DDBJ whole genome shotgun (WGS) entry which is preliminary data.</text>
</comment>
<dbReference type="InterPro" id="IPR006094">
    <property type="entry name" value="Oxid_FAD_bind_N"/>
</dbReference>
<name>A0A9P5PEG2_9AGAR</name>
<accession>A0A9P5PEG2</accession>
<evidence type="ECO:0000256" key="5">
    <source>
        <dbReference type="SAM" id="MobiDB-lite"/>
    </source>
</evidence>
<evidence type="ECO:0000256" key="6">
    <source>
        <dbReference type="SAM" id="SignalP"/>
    </source>
</evidence>
<comment type="similarity">
    <text evidence="1">Belongs to the oxygen-dependent FAD-linked oxidoreductase family.</text>
</comment>
<evidence type="ECO:0000259" key="7">
    <source>
        <dbReference type="PROSITE" id="PS51387"/>
    </source>
</evidence>
<feature type="signal peptide" evidence="6">
    <location>
        <begin position="1"/>
        <end position="18"/>
    </location>
</feature>
<evidence type="ECO:0000313" key="9">
    <source>
        <dbReference type="Proteomes" id="UP000772434"/>
    </source>
</evidence>
<feature type="region of interest" description="Disordered" evidence="5">
    <location>
        <begin position="506"/>
        <end position="530"/>
    </location>
</feature>
<reference evidence="8" key="1">
    <citation type="submission" date="2020-11" db="EMBL/GenBank/DDBJ databases">
        <authorList>
            <consortium name="DOE Joint Genome Institute"/>
            <person name="Ahrendt S."/>
            <person name="Riley R."/>
            <person name="Andreopoulos W."/>
            <person name="Labutti K."/>
            <person name="Pangilinan J."/>
            <person name="Ruiz-Duenas F.J."/>
            <person name="Barrasa J.M."/>
            <person name="Sanchez-Garcia M."/>
            <person name="Camarero S."/>
            <person name="Miyauchi S."/>
            <person name="Serrano A."/>
            <person name="Linde D."/>
            <person name="Babiker R."/>
            <person name="Drula E."/>
            <person name="Ayuso-Fernandez I."/>
            <person name="Pacheco R."/>
            <person name="Padilla G."/>
            <person name="Ferreira P."/>
            <person name="Barriuso J."/>
            <person name="Kellner H."/>
            <person name="Castanera R."/>
            <person name="Alfaro M."/>
            <person name="Ramirez L."/>
            <person name="Pisabarro A.G."/>
            <person name="Kuo A."/>
            <person name="Tritt A."/>
            <person name="Lipzen A."/>
            <person name="He G."/>
            <person name="Yan M."/>
            <person name="Ng V."/>
            <person name="Cullen D."/>
            <person name="Martin F."/>
            <person name="Rosso M.-N."/>
            <person name="Henrissat B."/>
            <person name="Hibbett D."/>
            <person name="Martinez A.T."/>
            <person name="Grigoriev I.V."/>
        </authorList>
    </citation>
    <scope>NUCLEOTIDE SEQUENCE</scope>
    <source>
        <strain evidence="8">AH 40177</strain>
    </source>
</reference>
<keyword evidence="9" id="KW-1185">Reference proteome</keyword>
<protein>
    <recommendedName>
        <fullName evidence="7">FAD-binding PCMH-type domain-containing protein</fullName>
    </recommendedName>
</protein>
<dbReference type="OrthoDB" id="2151789at2759"/>
<dbReference type="PANTHER" id="PTHR42973:SF53">
    <property type="entry name" value="FAD-BINDING PCMH-TYPE DOMAIN-CONTAINING PROTEIN-RELATED"/>
    <property type="match status" value="1"/>
</dbReference>
<keyword evidence="4" id="KW-0560">Oxidoreductase</keyword>
<dbReference type="EMBL" id="JADNRY010000194">
    <property type="protein sequence ID" value="KAF9061657.1"/>
    <property type="molecule type" value="Genomic_DNA"/>
</dbReference>
<feature type="domain" description="FAD-binding PCMH-type" evidence="7">
    <location>
        <begin position="69"/>
        <end position="239"/>
    </location>
</feature>
<sequence length="530" mass="58212">MKMLSLLFPLLAIALTEASQTPLNVPTVPNDSVQLCCTALSEALPSLVHLPGSAEYEHQQHTYFILQHTDIQPSCRVSPATTSDVSFIMTTLTKHSCPFAVRSGGHMTWAGSNVVGGVTLDLGRLNEITVEEEKGLVKLGPGNKWSSVYAAMEPYNLTTVGGRMPEVGVGGFFLGGGISLLSFQHGFGSDNILNYELVLSNGTILNANASSHPDLFWALKLGSSNFGIVTRFDVRAYLLKPNVWGGIRAYPITPSDTPTLISNWVSFAQSAAAKREELQALILGRWRKGAVEEVATIWHASLDDVPSSPLSTAPPLVDSTRKTTLLDLVDDLQSSDFADKKRNRWFTLTVKLDAPFIWDVFEHAKEIFDELELEVDGMHWDLAFQPVTEGFVTASEGTGGNPFRKVLMESEDDLAIACFLFSWTDPNHDSAMNHASRTLGAWSESLARQRGIFNDFVYLNYANDEQDVYGRSVSKGDLERMKEVKGIYDKEGALGRLWRGGFKIPGNDGESIKGEGESKVHYESAPRSEL</sequence>
<dbReference type="PANTHER" id="PTHR42973">
    <property type="entry name" value="BINDING OXIDOREDUCTASE, PUTATIVE (AFU_ORTHOLOGUE AFUA_1G17690)-RELATED"/>
    <property type="match status" value="1"/>
</dbReference>
<dbReference type="AlphaFoldDB" id="A0A9P5PEG2"/>
<dbReference type="InterPro" id="IPR016169">
    <property type="entry name" value="FAD-bd_PCMH_sub2"/>
</dbReference>
<gene>
    <name evidence="8" type="ORF">BDP27DRAFT_1300940</name>
</gene>
<dbReference type="Gene3D" id="3.30.465.10">
    <property type="match status" value="1"/>
</dbReference>
<dbReference type="InterPro" id="IPR050416">
    <property type="entry name" value="FAD-linked_Oxidoreductase"/>
</dbReference>
<evidence type="ECO:0000256" key="3">
    <source>
        <dbReference type="ARBA" id="ARBA00022827"/>
    </source>
</evidence>
<keyword evidence="3" id="KW-0274">FAD</keyword>
<dbReference type="InterPro" id="IPR036318">
    <property type="entry name" value="FAD-bd_PCMH-like_sf"/>
</dbReference>
<organism evidence="8 9">
    <name type="scientific">Rhodocollybia butyracea</name>
    <dbReference type="NCBI Taxonomy" id="206335"/>
    <lineage>
        <taxon>Eukaryota</taxon>
        <taxon>Fungi</taxon>
        <taxon>Dikarya</taxon>
        <taxon>Basidiomycota</taxon>
        <taxon>Agaricomycotina</taxon>
        <taxon>Agaricomycetes</taxon>
        <taxon>Agaricomycetidae</taxon>
        <taxon>Agaricales</taxon>
        <taxon>Marasmiineae</taxon>
        <taxon>Omphalotaceae</taxon>
        <taxon>Rhodocollybia</taxon>
    </lineage>
</organism>
<dbReference type="PROSITE" id="PS51387">
    <property type="entry name" value="FAD_PCMH"/>
    <property type="match status" value="1"/>
</dbReference>
<evidence type="ECO:0000313" key="8">
    <source>
        <dbReference type="EMBL" id="KAF9061657.1"/>
    </source>
</evidence>
<evidence type="ECO:0000256" key="2">
    <source>
        <dbReference type="ARBA" id="ARBA00022630"/>
    </source>
</evidence>